<dbReference type="FunFam" id="3.20.20.70:FF:000202">
    <property type="entry name" value="Alpha-galactosidase"/>
    <property type="match status" value="1"/>
</dbReference>
<evidence type="ECO:0000259" key="10">
    <source>
        <dbReference type="SMART" id="SM00458"/>
    </source>
</evidence>
<evidence type="ECO:0000313" key="11">
    <source>
        <dbReference type="EMBL" id="BFP48383.1"/>
    </source>
</evidence>
<dbReference type="CDD" id="cd23418">
    <property type="entry name" value="beta-trefoil_Ricin_XLN-like"/>
    <property type="match status" value="1"/>
</dbReference>
<evidence type="ECO:0000256" key="7">
    <source>
        <dbReference type="ARBA" id="ARBA00023295"/>
    </source>
</evidence>
<evidence type="ECO:0000256" key="5">
    <source>
        <dbReference type="ARBA" id="ARBA00022801"/>
    </source>
</evidence>
<keyword evidence="5 8" id="KW-0378">Hydrolase</keyword>
<sequence>MFHPNPRVRRPSGRTGLLRALAGLLSAFLLSLALPLLSLSAATPATAAAVTAGVTAGNGLATTPPMGFNDWNAYGCNVSESLIRTTALAMHNNGMQAAGYNYVNIDDCWMTHARDSNGRLVPDPVKFPNGIKGTADYVHSLGLKLGIYEDAGLQTCAGFPGSLGHETTDAQSFASWGVDYLKYDNCYAGPGCWLNSCPNGSKAPAQTRYTTMRDALAATGRPILFSLCNWGEDNVWTWGAGIGNSWRTTGDINASWSSILSIFHSNVRLASYAGPGHWNDPDMLEIGNGPLTDVENRSHFSLWSQMAAPLIAGTNIASASPATLATLTNARVIAVDQDPLGKQGTLVSSNGGLDVLAKPLANGDVSVVLFNETGSTATISTSAAAIGKTGAAGYTLTDLWSGATSTTAGTISASVPPHGTTMFRVAGGTSSGTGGAVRAVGAAKCLDVPNGTTTAGTQLVIWDCNAQTNQQWTYTASKQLTVYSGGTQMCLDADNSQTAPGTKAQIWTCNGQANQQWNVNSNGTITSAQSGLCLDVTAKSNANGALVDLWTCNGQTNQQWAL</sequence>
<evidence type="ECO:0000256" key="6">
    <source>
        <dbReference type="ARBA" id="ARBA00023157"/>
    </source>
</evidence>
<evidence type="ECO:0000256" key="8">
    <source>
        <dbReference type="RuleBase" id="RU361168"/>
    </source>
</evidence>
<dbReference type="Gene3D" id="3.20.20.70">
    <property type="entry name" value="Aldolase class I"/>
    <property type="match status" value="1"/>
</dbReference>
<dbReference type="Gene3D" id="2.60.40.1180">
    <property type="entry name" value="Golgi alpha-mannosidase II"/>
    <property type="match status" value="1"/>
</dbReference>
<accession>A0AB33K3W9</accession>
<dbReference type="GO" id="GO:0004557">
    <property type="term" value="F:alpha-galactosidase activity"/>
    <property type="evidence" value="ECO:0007669"/>
    <property type="project" value="UniProtKB-EC"/>
</dbReference>
<evidence type="ECO:0000256" key="2">
    <source>
        <dbReference type="ARBA" id="ARBA00009743"/>
    </source>
</evidence>
<feature type="domain" description="Ricin B lectin" evidence="10">
    <location>
        <begin position="434"/>
        <end position="562"/>
    </location>
</feature>
<dbReference type="InterPro" id="IPR013785">
    <property type="entry name" value="Aldolase_TIM"/>
</dbReference>
<dbReference type="PANTHER" id="PTHR11452">
    <property type="entry name" value="ALPHA-GALACTOSIDASE/ALPHA-N-ACETYLGALACTOSAMINIDASE"/>
    <property type="match status" value="1"/>
</dbReference>
<dbReference type="SMART" id="SM00458">
    <property type="entry name" value="RICIN"/>
    <property type="match status" value="1"/>
</dbReference>
<dbReference type="RefSeq" id="WP_407990617.1">
    <property type="nucleotide sequence ID" value="NZ_AP035881.2"/>
</dbReference>
<dbReference type="Gene3D" id="2.80.10.50">
    <property type="match status" value="1"/>
</dbReference>
<dbReference type="Pfam" id="PF00652">
    <property type="entry name" value="Ricin_B_lectin"/>
    <property type="match status" value="1"/>
</dbReference>
<protein>
    <recommendedName>
        <fullName evidence="3 8">Alpha-galactosidase</fullName>
        <ecNumber evidence="3 8">3.2.1.22</ecNumber>
    </recommendedName>
    <alternativeName>
        <fullName evidence="8">Melibiase</fullName>
    </alternativeName>
</protein>
<dbReference type="EMBL" id="AP035881">
    <property type="protein sequence ID" value="BFP48383.1"/>
    <property type="molecule type" value="Genomic_DNA"/>
</dbReference>
<dbReference type="InterPro" id="IPR041233">
    <property type="entry name" value="Melibiase_C"/>
</dbReference>
<dbReference type="InterPro" id="IPR017853">
    <property type="entry name" value="GH"/>
</dbReference>
<dbReference type="PROSITE" id="PS00512">
    <property type="entry name" value="ALPHA_GALACTOSIDASE"/>
    <property type="match status" value="1"/>
</dbReference>
<organism evidence="11">
    <name type="scientific">Kitasatospora sp. CMC57</name>
    <dbReference type="NCBI Taxonomy" id="3231513"/>
    <lineage>
        <taxon>Bacteria</taxon>
        <taxon>Bacillati</taxon>
        <taxon>Actinomycetota</taxon>
        <taxon>Actinomycetes</taxon>
        <taxon>Kitasatosporales</taxon>
        <taxon>Streptomycetaceae</taxon>
        <taxon>Kitasatospora</taxon>
    </lineage>
</organism>
<dbReference type="SUPFAM" id="SSF51445">
    <property type="entry name" value="(Trans)glycosidases"/>
    <property type="match status" value="1"/>
</dbReference>
<keyword evidence="4 9" id="KW-0732">Signal</keyword>
<dbReference type="InterPro" id="IPR000772">
    <property type="entry name" value="Ricin_B_lectin"/>
</dbReference>
<dbReference type="PROSITE" id="PS50231">
    <property type="entry name" value="RICIN_B_LECTIN"/>
    <property type="match status" value="1"/>
</dbReference>
<dbReference type="EC" id="3.2.1.22" evidence="3 8"/>
<dbReference type="PRINTS" id="PR00740">
    <property type="entry name" value="GLHYDRLASE27"/>
</dbReference>
<proteinExistence type="inferred from homology"/>
<dbReference type="InterPro" id="IPR035992">
    <property type="entry name" value="Ricin_B-like_lectins"/>
</dbReference>
<evidence type="ECO:0000256" key="1">
    <source>
        <dbReference type="ARBA" id="ARBA00001255"/>
    </source>
</evidence>
<dbReference type="SUPFAM" id="SSF51011">
    <property type="entry name" value="Glycosyl hydrolase domain"/>
    <property type="match status" value="1"/>
</dbReference>
<dbReference type="GO" id="GO:0016052">
    <property type="term" value="P:carbohydrate catabolic process"/>
    <property type="evidence" value="ECO:0007669"/>
    <property type="project" value="UniProtKB-ARBA"/>
</dbReference>
<dbReference type="SUPFAM" id="SSF50370">
    <property type="entry name" value="Ricin B-like lectins"/>
    <property type="match status" value="1"/>
</dbReference>
<gene>
    <name evidence="11" type="ORF">KCMC57_47510</name>
</gene>
<dbReference type="InterPro" id="IPR013780">
    <property type="entry name" value="Glyco_hydro_b"/>
</dbReference>
<feature type="signal peptide" evidence="9">
    <location>
        <begin position="1"/>
        <end position="47"/>
    </location>
</feature>
<dbReference type="CDD" id="cd14792">
    <property type="entry name" value="GH27"/>
    <property type="match status" value="1"/>
</dbReference>
<dbReference type="Pfam" id="PF17801">
    <property type="entry name" value="Melibiase_C"/>
    <property type="match status" value="1"/>
</dbReference>
<dbReference type="Pfam" id="PF16499">
    <property type="entry name" value="Melibiase_2"/>
    <property type="match status" value="1"/>
</dbReference>
<dbReference type="PANTHER" id="PTHR11452:SF75">
    <property type="entry name" value="ALPHA-GALACTOSIDASE MEL1"/>
    <property type="match status" value="1"/>
</dbReference>
<evidence type="ECO:0000256" key="9">
    <source>
        <dbReference type="SAM" id="SignalP"/>
    </source>
</evidence>
<keyword evidence="6 8" id="KW-1015">Disulfide bond</keyword>
<keyword evidence="7 8" id="KW-0326">Glycosidase</keyword>
<comment type="similarity">
    <text evidence="2 8">Belongs to the glycosyl hydrolase 27 family.</text>
</comment>
<dbReference type="AlphaFoldDB" id="A0AB33K3W9"/>
<name>A0AB33K3W9_9ACTN</name>
<feature type="chain" id="PRO_5044245520" description="Alpha-galactosidase" evidence="9">
    <location>
        <begin position="48"/>
        <end position="562"/>
    </location>
</feature>
<dbReference type="InterPro" id="IPR000111">
    <property type="entry name" value="Glyco_hydro_27/36_CS"/>
</dbReference>
<evidence type="ECO:0000256" key="3">
    <source>
        <dbReference type="ARBA" id="ARBA00012755"/>
    </source>
</evidence>
<reference evidence="11" key="1">
    <citation type="submission" date="2024-07" db="EMBL/GenBank/DDBJ databases">
        <title>Complete genome sequences of cellulolytic bacteria, Kitasatospora sp. CMC57 and Streptomyces sp. CMC78, isolated from Japanese agricultural soil.</title>
        <authorList>
            <person name="Hashimoto T."/>
            <person name="Ito M."/>
            <person name="Iwamoto M."/>
            <person name="Fukahori D."/>
            <person name="Shoda T."/>
            <person name="Sakoda M."/>
            <person name="Morohoshi T."/>
            <person name="Mitsuboshi M."/>
            <person name="Nishizawa T."/>
        </authorList>
    </citation>
    <scope>NUCLEOTIDE SEQUENCE</scope>
    <source>
        <strain evidence="11">CMC57</strain>
    </source>
</reference>
<evidence type="ECO:0000256" key="4">
    <source>
        <dbReference type="ARBA" id="ARBA00022729"/>
    </source>
</evidence>
<dbReference type="InterPro" id="IPR002241">
    <property type="entry name" value="Glyco_hydro_27"/>
</dbReference>
<comment type="catalytic activity">
    <reaction evidence="1 8">
        <text>Hydrolysis of terminal, non-reducing alpha-D-galactose residues in alpha-D-galactosides, including galactose oligosaccharides, galactomannans and galactolipids.</text>
        <dbReference type="EC" id="3.2.1.22"/>
    </reaction>
</comment>